<organism evidence="12 13">
    <name type="scientific">Kluyvera genomosp. 2</name>
    <dbReference type="NCBI Taxonomy" id="2774054"/>
    <lineage>
        <taxon>Bacteria</taxon>
        <taxon>Pseudomonadati</taxon>
        <taxon>Pseudomonadota</taxon>
        <taxon>Gammaproteobacteria</taxon>
        <taxon>Enterobacterales</taxon>
        <taxon>Enterobacteriaceae</taxon>
        <taxon>Kluyvera</taxon>
    </lineage>
</organism>
<evidence type="ECO:0000256" key="5">
    <source>
        <dbReference type="ARBA" id="ARBA00022741"/>
    </source>
</evidence>
<comment type="domain">
    <text evidence="9">Comprises of two domains. The C-terminal domain contains the binding site for glutamine and catalyzes the hydrolysis of this substrate to glutamate and ammonia. The N-terminal domain is anticipated to bind ATP and cobyrinate and catalyzes the ultimate synthesis of the diamide product. The ammonia produced via the glutaminase domain is probably translocated to the adjacent domain via a molecular tunnel, where it reacts with an activated intermediate.</text>
</comment>
<evidence type="ECO:0000256" key="4">
    <source>
        <dbReference type="ARBA" id="ARBA00022598"/>
    </source>
</evidence>
<comment type="pathway">
    <text evidence="9">Cofactor biosynthesis; adenosylcobalamin biosynthesis; cob(II)yrinate a,c-diamide from sirohydrochlorin (anaerobic route): step 10/10.</text>
</comment>
<evidence type="ECO:0000256" key="1">
    <source>
        <dbReference type="ARBA" id="ARBA00001946"/>
    </source>
</evidence>
<feature type="domain" description="CobQ/CobB/MinD/ParA nucleotide binding" evidence="10">
    <location>
        <begin position="9"/>
        <end position="194"/>
    </location>
</feature>
<evidence type="ECO:0000256" key="2">
    <source>
        <dbReference type="ARBA" id="ARBA00006205"/>
    </source>
</evidence>
<dbReference type="UniPathway" id="UPA00148">
    <property type="reaction ID" value="UER00231"/>
</dbReference>
<dbReference type="EC" id="6.3.5.11" evidence="9"/>
<dbReference type="AlphaFoldDB" id="A0A2T2Y3Y4"/>
<dbReference type="CDD" id="cd03130">
    <property type="entry name" value="GATase1_CobB"/>
    <property type="match status" value="1"/>
</dbReference>
<evidence type="ECO:0000313" key="12">
    <source>
        <dbReference type="EMBL" id="PSR47217.1"/>
    </source>
</evidence>
<evidence type="ECO:0000256" key="9">
    <source>
        <dbReference type="HAMAP-Rule" id="MF_00027"/>
    </source>
</evidence>
<dbReference type="Gene3D" id="3.40.50.300">
    <property type="entry name" value="P-loop containing nucleotide triphosphate hydrolases"/>
    <property type="match status" value="2"/>
</dbReference>
<keyword evidence="6 9" id="KW-0067">ATP-binding</keyword>
<dbReference type="InterPro" id="IPR002586">
    <property type="entry name" value="CobQ/CobB/MinD/ParA_Nub-bd_dom"/>
</dbReference>
<evidence type="ECO:0000256" key="8">
    <source>
        <dbReference type="ARBA" id="ARBA00022962"/>
    </source>
</evidence>
<dbReference type="PANTHER" id="PTHR43873:SF1">
    <property type="entry name" value="COBYRINATE A,C-DIAMIDE SYNTHASE"/>
    <property type="match status" value="1"/>
</dbReference>
<comment type="caution">
    <text evidence="12">The sequence shown here is derived from an EMBL/GenBank/DDBJ whole genome shotgun (WGS) entry which is preliminary data.</text>
</comment>
<dbReference type="RefSeq" id="WP_106925950.1">
    <property type="nucleotide sequence ID" value="NZ_CABMMU010000005.1"/>
</dbReference>
<evidence type="ECO:0000256" key="7">
    <source>
        <dbReference type="ARBA" id="ARBA00022842"/>
    </source>
</evidence>
<feature type="active site" description="Nucleophile" evidence="9">
    <location>
        <position position="332"/>
    </location>
</feature>
<sequence length="457" mass="49619">MAARQHAFVLAGTGSGCGKTTVTLGLLTLLQRRGLRVQPYKVGPDYLDTGWHSALSGVTSHNLDSYMLPAPTLNALFCEHMQQADVAVIEGVMGLYDGYGTDPDYCSSAAMAKQLGCPVILLVDGKAVSTSIAATVMGFQHFDPRLNIAGVIVNRVNSEGHFQLLKHAIERYCGLPVLGYVPHVDGVSLPERHLGLVTARESALDNGPWQDFATVLERTLDADRLLELSALRTLPSGQWPPMPDSGAGLTLALADDEAFNFYYPDNLALLLRAGVKIVRFSPLHDAVLPDCQMIWLGGGYPELHARALADNQPMLTQLRAAHERGVAIYAECGGLMYLGTTLEDKNGDTYAMADILPGHSKMGSRLTRFGYCEAQAQQPTLLAAPGDVLRGHEFHYSDFTAQTPAVMACRKTRDGAVLQQWAGGWQRGNTFASYLHLHFAQNPSMLNHWFAAARSAQ</sequence>
<feature type="domain" description="CobB/CobQ-like glutamine amidotransferase" evidence="11">
    <location>
        <begin position="251"/>
        <end position="442"/>
    </location>
</feature>
<dbReference type="SUPFAM" id="SSF52317">
    <property type="entry name" value="Class I glutamine amidotransferase-like"/>
    <property type="match status" value="1"/>
</dbReference>
<evidence type="ECO:0000256" key="6">
    <source>
        <dbReference type="ARBA" id="ARBA00022840"/>
    </source>
</evidence>
<accession>A0A2T2Y3Y4</accession>
<comment type="cofactor">
    <cofactor evidence="1 9">
        <name>Mg(2+)</name>
        <dbReference type="ChEBI" id="CHEBI:18420"/>
    </cofactor>
</comment>
<evidence type="ECO:0000259" key="11">
    <source>
        <dbReference type="Pfam" id="PF07685"/>
    </source>
</evidence>
<dbReference type="PANTHER" id="PTHR43873">
    <property type="entry name" value="COBYRINATE A,C-DIAMIDE SYNTHASE"/>
    <property type="match status" value="1"/>
</dbReference>
<dbReference type="CDD" id="cd05388">
    <property type="entry name" value="CobB_N"/>
    <property type="match status" value="1"/>
</dbReference>
<keyword evidence="3 9" id="KW-0169">Cobalamin biosynthesis</keyword>
<keyword evidence="7 9" id="KW-0460">Magnesium</keyword>
<comment type="similarity">
    <text evidence="2">Belongs to the CobB/CobQ family. CobQ subfamily.</text>
</comment>
<comment type="similarity">
    <text evidence="9">Belongs to the CobB/CbiA family.</text>
</comment>
<dbReference type="EMBL" id="PYHO01000005">
    <property type="protein sequence ID" value="PSR47217.1"/>
    <property type="molecule type" value="Genomic_DNA"/>
</dbReference>
<gene>
    <name evidence="9" type="primary">cbiA</name>
    <name evidence="12" type="ORF">C8256_08930</name>
</gene>
<reference evidence="12 13" key="1">
    <citation type="submission" date="2018-03" db="EMBL/GenBank/DDBJ databases">
        <title>First report of an OXA-48+CTX-M-M-producing Kluyvera ascorbata clone recovered from patients admitted in a University Hospital in Madrid, Spain.</title>
        <authorList>
            <person name="Hernandez-Garcia M."/>
            <person name="Leon-Sampedro R."/>
            <person name="Perez-Viso B."/>
            <person name="Morosini M.I."/>
            <person name="Lopez-Fresnena N."/>
            <person name="Coque T.M."/>
            <person name="Bonten M."/>
            <person name="Malhotra-Kumar S."/>
            <person name="Ruiz-Garbajosa P."/>
            <person name="Canton R."/>
        </authorList>
    </citation>
    <scope>NUCLEOTIDE SEQUENCE [LARGE SCALE GENOMIC DNA]</scope>
    <source>
        <strain evidence="12 13">KA2</strain>
    </source>
</reference>
<dbReference type="GO" id="GO:0009236">
    <property type="term" value="P:cobalamin biosynthetic process"/>
    <property type="evidence" value="ECO:0007669"/>
    <property type="project" value="UniProtKB-UniRule"/>
</dbReference>
<dbReference type="InterPro" id="IPR029062">
    <property type="entry name" value="Class_I_gatase-like"/>
</dbReference>
<keyword evidence="8 9" id="KW-0315">Glutamine amidotransferase</keyword>
<keyword evidence="13" id="KW-1185">Reference proteome</keyword>
<evidence type="ECO:0000259" key="10">
    <source>
        <dbReference type="Pfam" id="PF01656"/>
    </source>
</evidence>
<comment type="miscellaneous">
    <text evidence="9">The a and c carboxylates of cobyrinate are activated for nucleophilic attack via formation of a phosphorylated intermediate by ATP. CbiA catalyzes first the amidation of the c-carboxylate, and then that of the a-carboxylate.</text>
</comment>
<dbReference type="PROSITE" id="PS51257">
    <property type="entry name" value="PROKAR_LIPOPROTEIN"/>
    <property type="match status" value="1"/>
</dbReference>
<dbReference type="PROSITE" id="PS51274">
    <property type="entry name" value="GATASE_COBBQ"/>
    <property type="match status" value="1"/>
</dbReference>
<keyword evidence="5 9" id="KW-0547">Nucleotide-binding</keyword>
<dbReference type="InterPro" id="IPR004484">
    <property type="entry name" value="CbiA/CobB_synth"/>
</dbReference>
<dbReference type="SUPFAM" id="SSF52540">
    <property type="entry name" value="P-loop containing nucleoside triphosphate hydrolases"/>
    <property type="match status" value="1"/>
</dbReference>
<protein>
    <recommendedName>
        <fullName evidence="9">Cobyrinate a,c-diamide synthase</fullName>
        <ecNumber evidence="9">6.3.5.11</ecNumber>
    </recommendedName>
    <alternativeName>
        <fullName evidence="9">Cobyrinic acid a,c-diamide synthetase</fullName>
    </alternativeName>
</protein>
<dbReference type="Pfam" id="PF01656">
    <property type="entry name" value="CbiA"/>
    <property type="match status" value="1"/>
</dbReference>
<evidence type="ECO:0000256" key="3">
    <source>
        <dbReference type="ARBA" id="ARBA00022573"/>
    </source>
</evidence>
<dbReference type="HAMAP" id="MF_00027">
    <property type="entry name" value="CobB_CbiA"/>
    <property type="match status" value="1"/>
</dbReference>
<dbReference type="Proteomes" id="UP000240892">
    <property type="component" value="Unassembled WGS sequence"/>
</dbReference>
<dbReference type="InterPro" id="IPR011698">
    <property type="entry name" value="GATase_3"/>
</dbReference>
<comment type="catalytic activity">
    <reaction evidence="9">
        <text>cob(II)yrinate + 2 L-glutamine + 2 ATP + 2 H2O = cob(II)yrinate a,c diamide + 2 L-glutamate + 2 ADP + 2 phosphate + 2 H(+)</text>
        <dbReference type="Rhea" id="RHEA:26289"/>
        <dbReference type="ChEBI" id="CHEBI:15377"/>
        <dbReference type="ChEBI" id="CHEBI:15378"/>
        <dbReference type="ChEBI" id="CHEBI:29985"/>
        <dbReference type="ChEBI" id="CHEBI:30616"/>
        <dbReference type="ChEBI" id="CHEBI:43474"/>
        <dbReference type="ChEBI" id="CHEBI:58359"/>
        <dbReference type="ChEBI" id="CHEBI:58537"/>
        <dbReference type="ChEBI" id="CHEBI:58894"/>
        <dbReference type="ChEBI" id="CHEBI:456216"/>
        <dbReference type="EC" id="6.3.5.11"/>
    </reaction>
</comment>
<dbReference type="Gene3D" id="3.40.50.880">
    <property type="match status" value="1"/>
</dbReference>
<comment type="function">
    <text evidence="9">Catalyzes the ATP-dependent amidation of the two carboxylate groups at positions a and c of cobyrinate, using either L-glutamine or ammonia as the nitrogen source.</text>
</comment>
<dbReference type="InterPro" id="IPR027417">
    <property type="entry name" value="P-loop_NTPase"/>
</dbReference>
<dbReference type="NCBIfam" id="NF002204">
    <property type="entry name" value="PRK01077.1"/>
    <property type="match status" value="1"/>
</dbReference>
<dbReference type="Pfam" id="PF07685">
    <property type="entry name" value="GATase_3"/>
    <property type="match status" value="1"/>
</dbReference>
<name>A0A2T2Y3Y4_9ENTR</name>
<dbReference type="STRING" id="1006000.GKAS_03073"/>
<dbReference type="GO" id="GO:0042242">
    <property type="term" value="F:cobyrinic acid a,c-diamide synthase activity"/>
    <property type="evidence" value="ECO:0007669"/>
    <property type="project" value="UniProtKB-UniRule"/>
</dbReference>
<evidence type="ECO:0000313" key="13">
    <source>
        <dbReference type="Proteomes" id="UP000240892"/>
    </source>
</evidence>
<keyword evidence="4 9" id="KW-0436">Ligase</keyword>
<dbReference type="NCBIfam" id="TIGR00379">
    <property type="entry name" value="cobB"/>
    <property type="match status" value="1"/>
</dbReference>
<dbReference type="GO" id="GO:0005524">
    <property type="term" value="F:ATP binding"/>
    <property type="evidence" value="ECO:0007669"/>
    <property type="project" value="UniProtKB-UniRule"/>
</dbReference>
<feature type="site" description="Increases nucleophilicity of active site Cys" evidence="9">
    <location>
        <position position="436"/>
    </location>
</feature>
<proteinExistence type="inferred from homology"/>